<organism evidence="4 5">
    <name type="scientific">Phaseolus coccineus</name>
    <name type="common">Scarlet runner bean</name>
    <name type="synonym">Phaseolus multiflorus</name>
    <dbReference type="NCBI Taxonomy" id="3886"/>
    <lineage>
        <taxon>Eukaryota</taxon>
        <taxon>Viridiplantae</taxon>
        <taxon>Streptophyta</taxon>
        <taxon>Embryophyta</taxon>
        <taxon>Tracheophyta</taxon>
        <taxon>Spermatophyta</taxon>
        <taxon>Magnoliopsida</taxon>
        <taxon>eudicotyledons</taxon>
        <taxon>Gunneridae</taxon>
        <taxon>Pentapetalae</taxon>
        <taxon>rosids</taxon>
        <taxon>fabids</taxon>
        <taxon>Fabales</taxon>
        <taxon>Fabaceae</taxon>
        <taxon>Papilionoideae</taxon>
        <taxon>50 kb inversion clade</taxon>
        <taxon>NPAAA clade</taxon>
        <taxon>indigoferoid/millettioid clade</taxon>
        <taxon>Phaseoleae</taxon>
        <taxon>Phaseolus</taxon>
    </lineage>
</organism>
<dbReference type="InterPro" id="IPR051636">
    <property type="entry name" value="Plant_LTP/defense-related"/>
</dbReference>
<evidence type="ECO:0000259" key="3">
    <source>
        <dbReference type="Pfam" id="PF14547"/>
    </source>
</evidence>
<evidence type="ECO:0000256" key="2">
    <source>
        <dbReference type="SAM" id="SignalP"/>
    </source>
</evidence>
<dbReference type="InterPro" id="IPR027923">
    <property type="entry name" value="Hydrophob_seed_dom"/>
</dbReference>
<feature type="chain" id="PRO_5042877930" description="Hydrophobic seed protein domain-containing protein" evidence="2">
    <location>
        <begin position="26"/>
        <end position="109"/>
    </location>
</feature>
<name>A0AAN9LAH5_PHACN</name>
<keyword evidence="2" id="KW-0732">Signal</keyword>
<keyword evidence="5" id="KW-1185">Reference proteome</keyword>
<dbReference type="Proteomes" id="UP001374584">
    <property type="component" value="Unassembled WGS sequence"/>
</dbReference>
<sequence>MGSKIVPSIALMLSLNLLFFSLVSCNTLTPATPAPAKCPNLKVCADILLDPLLPDHKCCPLVGGLVDLDAAVCLCAVLKLNFGISPILDILVNFLLNTCGRKPTTYHCQ</sequence>
<comment type="caution">
    <text evidence="4">The sequence shown here is derived from an EMBL/GenBank/DDBJ whole genome shotgun (WGS) entry which is preliminary data.</text>
</comment>
<protein>
    <recommendedName>
        <fullName evidence="3">Hydrophobic seed protein domain-containing protein</fullName>
    </recommendedName>
</protein>
<reference evidence="4 5" key="1">
    <citation type="submission" date="2024-01" db="EMBL/GenBank/DDBJ databases">
        <title>The genomes of 5 underutilized Papilionoideae crops provide insights into root nodulation and disease resistanc.</title>
        <authorList>
            <person name="Jiang F."/>
        </authorList>
    </citation>
    <scope>NUCLEOTIDE SEQUENCE [LARGE SCALE GENOMIC DNA]</scope>
    <source>
        <strain evidence="4">JINMINGXINNONG_FW02</strain>
        <tissue evidence="4">Leaves</tissue>
    </source>
</reference>
<proteinExistence type="inferred from homology"/>
<dbReference type="Pfam" id="PF14547">
    <property type="entry name" value="Hydrophob_seed"/>
    <property type="match status" value="1"/>
</dbReference>
<dbReference type="Gene3D" id="1.10.110.10">
    <property type="entry name" value="Plant lipid-transfer and hydrophobic proteins"/>
    <property type="match status" value="1"/>
</dbReference>
<dbReference type="PROSITE" id="PS51257">
    <property type="entry name" value="PROKAR_LIPOPROTEIN"/>
    <property type="match status" value="1"/>
</dbReference>
<dbReference type="SUPFAM" id="SSF47699">
    <property type="entry name" value="Bifunctional inhibitor/lipid-transfer protein/seed storage 2S albumin"/>
    <property type="match status" value="1"/>
</dbReference>
<evidence type="ECO:0000256" key="1">
    <source>
        <dbReference type="ARBA" id="ARBA00008965"/>
    </source>
</evidence>
<dbReference type="AlphaFoldDB" id="A0AAN9LAH5"/>
<feature type="domain" description="Hydrophobic seed protein" evidence="3">
    <location>
        <begin position="39"/>
        <end position="108"/>
    </location>
</feature>
<evidence type="ECO:0000313" key="4">
    <source>
        <dbReference type="EMBL" id="KAK7332442.1"/>
    </source>
</evidence>
<dbReference type="EMBL" id="JAYMYR010000011">
    <property type="protein sequence ID" value="KAK7332442.1"/>
    <property type="molecule type" value="Genomic_DNA"/>
</dbReference>
<dbReference type="InterPro" id="IPR036312">
    <property type="entry name" value="Bifun_inhib/LTP/seed_sf"/>
</dbReference>
<dbReference type="PANTHER" id="PTHR31731">
    <property type="match status" value="1"/>
</dbReference>
<evidence type="ECO:0000313" key="5">
    <source>
        <dbReference type="Proteomes" id="UP001374584"/>
    </source>
</evidence>
<gene>
    <name evidence="4" type="ORF">VNO80_29194</name>
</gene>
<feature type="signal peptide" evidence="2">
    <location>
        <begin position="1"/>
        <end position="25"/>
    </location>
</feature>
<comment type="similarity">
    <text evidence="1">Belongs to the plant LTP family. PEARLI1 subfamily.</text>
</comment>
<accession>A0AAN9LAH5</accession>